<protein>
    <submittedName>
        <fullName evidence="7">RpiR family transcriptional regulator</fullName>
    </submittedName>
</protein>
<dbReference type="InterPro" id="IPR047640">
    <property type="entry name" value="RpiR-like"/>
</dbReference>
<dbReference type="Gene3D" id="1.10.10.10">
    <property type="entry name" value="Winged helix-like DNA-binding domain superfamily/Winged helix DNA-binding domain"/>
    <property type="match status" value="1"/>
</dbReference>
<dbReference type="PANTHER" id="PTHR30514:SF18">
    <property type="entry name" value="RPIR-FAMILY TRANSCRIPTIONAL REGULATOR"/>
    <property type="match status" value="1"/>
</dbReference>
<dbReference type="Pfam" id="PF01418">
    <property type="entry name" value="HTH_6"/>
    <property type="match status" value="1"/>
</dbReference>
<dbReference type="EMBL" id="CP022187">
    <property type="protein sequence ID" value="AWI76581.1"/>
    <property type="molecule type" value="Genomic_DNA"/>
</dbReference>
<keyword evidence="8" id="KW-1185">Reference proteome</keyword>
<feature type="domain" description="HTH rpiR-type" evidence="5">
    <location>
        <begin position="10"/>
        <end position="86"/>
    </location>
</feature>
<accession>A0A2U8GSM4</accession>
<gene>
    <name evidence="7" type="ORF">CEW83_16290</name>
</gene>
<dbReference type="InterPro" id="IPR000281">
    <property type="entry name" value="HTH_RpiR"/>
</dbReference>
<dbReference type="GO" id="GO:0003700">
    <property type="term" value="F:DNA-binding transcription factor activity"/>
    <property type="evidence" value="ECO:0007669"/>
    <property type="project" value="InterPro"/>
</dbReference>
<dbReference type="SUPFAM" id="SSF46689">
    <property type="entry name" value="Homeodomain-like"/>
    <property type="match status" value="1"/>
</dbReference>
<evidence type="ECO:0000259" key="5">
    <source>
        <dbReference type="PROSITE" id="PS51071"/>
    </source>
</evidence>
<dbReference type="GO" id="GO:0097367">
    <property type="term" value="F:carbohydrate derivative binding"/>
    <property type="evidence" value="ECO:0007669"/>
    <property type="project" value="InterPro"/>
</dbReference>
<keyword evidence="4" id="KW-0804">Transcription</keyword>
<dbReference type="InterPro" id="IPR046348">
    <property type="entry name" value="SIS_dom_sf"/>
</dbReference>
<dbReference type="SUPFAM" id="SSF53697">
    <property type="entry name" value="SIS domain"/>
    <property type="match status" value="1"/>
</dbReference>
<dbReference type="GO" id="GO:0003677">
    <property type="term" value="F:DNA binding"/>
    <property type="evidence" value="ECO:0007669"/>
    <property type="project" value="UniProtKB-KW"/>
</dbReference>
<evidence type="ECO:0000256" key="4">
    <source>
        <dbReference type="ARBA" id="ARBA00023163"/>
    </source>
</evidence>
<dbReference type="AlphaFoldDB" id="A0A2U8GSM4"/>
<dbReference type="Proteomes" id="UP000244930">
    <property type="component" value="Chromosome"/>
</dbReference>
<dbReference type="PROSITE" id="PS51464">
    <property type="entry name" value="SIS"/>
    <property type="match status" value="1"/>
</dbReference>
<keyword evidence="2" id="KW-0238">DNA-binding</keyword>
<keyword evidence="1" id="KW-0805">Transcription regulation</keyword>
<dbReference type="InterPro" id="IPR036388">
    <property type="entry name" value="WH-like_DNA-bd_sf"/>
</dbReference>
<dbReference type="RefSeq" id="WP_108950280.1">
    <property type="nucleotide sequence ID" value="NZ_CP022187.1"/>
</dbReference>
<dbReference type="PROSITE" id="PS51071">
    <property type="entry name" value="HTH_RPIR"/>
    <property type="match status" value="1"/>
</dbReference>
<dbReference type="Pfam" id="PF01380">
    <property type="entry name" value="SIS"/>
    <property type="match status" value="1"/>
</dbReference>
<evidence type="ECO:0000256" key="2">
    <source>
        <dbReference type="ARBA" id="ARBA00023125"/>
    </source>
</evidence>
<dbReference type="InterPro" id="IPR001347">
    <property type="entry name" value="SIS_dom"/>
</dbReference>
<sequence>MTPKPAKRFKPIDERIEALSETLPDSEHKLAQLLTAQPALLATHSATELAAIAGSSKAAVTRFIQRVGYDGFASARREAREAQRWGAPGLQAASDLPAASEEAFGEHLRRDLQNLARTFEKLTSGVVEPAITSLARARRVGVVGYRNSHALAQYFARQLVLLKNHVALLPQAGQTIGEDLAAFGPDDMLVILAFRRRVPVVAEIARHAKKAGVPVLVLMDATTPAKEVDATWRIACETSGSGRFDSYAAAMSVLNLLVSALANRPEVEAGNRLRAAERLHEGLEEL</sequence>
<organism evidence="7 8">
    <name type="scientific">Parazoarcus communis</name>
    <dbReference type="NCBI Taxonomy" id="41977"/>
    <lineage>
        <taxon>Bacteria</taxon>
        <taxon>Pseudomonadati</taxon>
        <taxon>Pseudomonadota</taxon>
        <taxon>Betaproteobacteria</taxon>
        <taxon>Rhodocyclales</taxon>
        <taxon>Zoogloeaceae</taxon>
        <taxon>Parazoarcus</taxon>
    </lineage>
</organism>
<keyword evidence="3" id="KW-0324">Glycolysis</keyword>
<evidence type="ECO:0000259" key="6">
    <source>
        <dbReference type="PROSITE" id="PS51464"/>
    </source>
</evidence>
<dbReference type="KEGG" id="acom:CEW83_16290"/>
<feature type="domain" description="SIS" evidence="6">
    <location>
        <begin position="130"/>
        <end position="267"/>
    </location>
</feature>
<proteinExistence type="predicted"/>
<dbReference type="CDD" id="cd05013">
    <property type="entry name" value="SIS_RpiR"/>
    <property type="match status" value="1"/>
</dbReference>
<dbReference type="InterPro" id="IPR009057">
    <property type="entry name" value="Homeodomain-like_sf"/>
</dbReference>
<evidence type="ECO:0000256" key="1">
    <source>
        <dbReference type="ARBA" id="ARBA00023015"/>
    </source>
</evidence>
<reference evidence="7 8" key="1">
    <citation type="submission" date="2017-06" db="EMBL/GenBank/DDBJ databases">
        <title>Azoarcus.</title>
        <authorList>
            <person name="Woo J.-H."/>
            <person name="Kim H.-S."/>
        </authorList>
    </citation>
    <scope>NUCLEOTIDE SEQUENCE [LARGE SCALE GENOMIC DNA]</scope>
    <source>
        <strain evidence="7 8">TSPY31</strain>
    </source>
</reference>
<dbReference type="PANTHER" id="PTHR30514">
    <property type="entry name" value="GLUCOKINASE"/>
    <property type="match status" value="1"/>
</dbReference>
<dbReference type="InterPro" id="IPR035472">
    <property type="entry name" value="RpiR-like_SIS"/>
</dbReference>
<dbReference type="Gene3D" id="3.40.50.10490">
    <property type="entry name" value="Glucose-6-phosphate isomerase like protein, domain 1"/>
    <property type="match status" value="1"/>
</dbReference>
<dbReference type="GO" id="GO:0006096">
    <property type="term" value="P:glycolytic process"/>
    <property type="evidence" value="ECO:0007669"/>
    <property type="project" value="UniProtKB-KW"/>
</dbReference>
<evidence type="ECO:0000256" key="3">
    <source>
        <dbReference type="ARBA" id="ARBA00023152"/>
    </source>
</evidence>
<evidence type="ECO:0000313" key="7">
    <source>
        <dbReference type="EMBL" id="AWI76581.1"/>
    </source>
</evidence>
<name>A0A2U8GSM4_9RHOO</name>
<evidence type="ECO:0000313" key="8">
    <source>
        <dbReference type="Proteomes" id="UP000244930"/>
    </source>
</evidence>